<dbReference type="SMART" id="SM01264">
    <property type="entry name" value="M16C_associated"/>
    <property type="match status" value="1"/>
</dbReference>
<dbReference type="InterPro" id="IPR011765">
    <property type="entry name" value="Pept_M16_N"/>
</dbReference>
<dbReference type="AlphaFoldDB" id="D8K4Y6"/>
<gene>
    <name evidence="2" type="ordered locus">Nwat_1021</name>
</gene>
<dbReference type="Pfam" id="PF05193">
    <property type="entry name" value="Peptidase_M16_C"/>
    <property type="match status" value="1"/>
</dbReference>
<dbReference type="InterPro" id="IPR055130">
    <property type="entry name" value="PreP_C"/>
</dbReference>
<feature type="domain" description="Peptidase M16C associated" evidence="1">
    <location>
        <begin position="474"/>
        <end position="721"/>
    </location>
</feature>
<accession>D8K4Y6</accession>
<reference evidence="2 3" key="1">
    <citation type="submission" date="2010-06" db="EMBL/GenBank/DDBJ databases">
        <title>Complete sequence of chromosome of Nitrosococcus watsoni C-113.</title>
        <authorList>
            <consortium name="US DOE Joint Genome Institute"/>
            <person name="Lucas S."/>
            <person name="Copeland A."/>
            <person name="Lapidus A."/>
            <person name="Cheng J.-F."/>
            <person name="Bruce D."/>
            <person name="Goodwin L."/>
            <person name="Pitluck S."/>
            <person name="Malfatti S.A."/>
            <person name="Chain P.S.G."/>
            <person name="Land M."/>
            <person name="Hauser L."/>
            <person name="Kyrpides N."/>
            <person name="Ivanova N."/>
            <person name="Cambell M.A."/>
            <person name="Heidelberg J.F."/>
            <person name="Klotz M.G."/>
            <person name="Woyke T."/>
        </authorList>
    </citation>
    <scope>NUCLEOTIDE SEQUENCE [LARGE SCALE GENOMIC DNA]</scope>
    <source>
        <strain evidence="2 3">C-113</strain>
    </source>
</reference>
<organism evidence="2 3">
    <name type="scientific">Nitrosococcus watsoni (strain C-113)</name>
    <dbReference type="NCBI Taxonomy" id="105559"/>
    <lineage>
        <taxon>Bacteria</taxon>
        <taxon>Pseudomonadati</taxon>
        <taxon>Pseudomonadota</taxon>
        <taxon>Gammaproteobacteria</taxon>
        <taxon>Chromatiales</taxon>
        <taxon>Chromatiaceae</taxon>
        <taxon>Nitrosococcus</taxon>
    </lineage>
</organism>
<protein>
    <submittedName>
        <fullName evidence="2">Peptidase M16C associated domain protein</fullName>
    </submittedName>
</protein>
<evidence type="ECO:0000313" key="2">
    <source>
        <dbReference type="EMBL" id="ADJ27963.1"/>
    </source>
</evidence>
<dbReference type="InterPro" id="IPR007863">
    <property type="entry name" value="Peptidase_M16_C"/>
</dbReference>
<dbReference type="EMBL" id="CP002086">
    <property type="protein sequence ID" value="ADJ27963.1"/>
    <property type="molecule type" value="Genomic_DNA"/>
</dbReference>
<evidence type="ECO:0000313" key="3">
    <source>
        <dbReference type="Proteomes" id="UP000000393"/>
    </source>
</evidence>
<name>D8K4Y6_NITWC</name>
<keyword evidence="3" id="KW-1185">Reference proteome</keyword>
<sequence>MNNTAILNPKTCSSTHPAFDKIRSQQIDSLNLTVEEYRHRKTGAKHFHLATDNPENVFLVAFPTVPMDSTGVAHILEHTALCGSRNYPVRDPFFMMLRRSLNTFMNAFTSADWTAYPFASKNKKDFSNLLGIYLDAAFFARLDPLDFAQEGHRVEFENPADPESELVFKGVVFNEMKGAMSSPVATLWQTLSSHLFPTTTYHYNSGGDPEHIPDLSHEQLKSFYQTHYHPSNAVFMTFGDIPAQEHHQAFESQALSEFDRLEMKLSVGDEKRYSAPLQVEESYTLEAEDTAHKTHIVLGWLLGRSTDLEEQLKAHLLSGVLLDNSASPLRHALETCGLGAAPSPLCGLEDSNREMSFICGLEGTQPEHAEALEQRVLTVLREVAEQGVPQEQVEAVLHQLELHQREVGGDGMPYGLQLILEGLPSAIHQGDPVALLNLDPVLEKLRQEIEDPNFIKNLVRENLLDNPHRVRLTLKPDPSLGVRRAKAEKARLAALKAAMDEEQKAAVVKLAAELAARQQQPDDLELLPKVGIEDIPATLSIPQGTPETVGSLPATFFAQGTNGLAYQQIVIDMPHLEDDLLEVLPHYTACLTELGVSHLDYRQTQAWQDSVSGGINASTTLRGQIDNVQQVNGHFVLSGKALAANHKQLAELLQTTLQEVRFDELDHLREVIAQRRAEWEDQITGSGHALAMAAAASGMSPTAALSHRLSGLAGIALLQQLDESLNSEIARQALADKFRRIHERLLAAPRQWLLIGEQEYRSEFLAALSQYGSSSAETKTKFTPLHLPEVRASVGQAWTTSTQVNFCAKAYPTVPIGHSDAAALTVLGGFLRNNYLHRAIREQGGAYGGGAGQDSDSAAFRFFSYRDPRLAETLKDFDRSVQWLLENDHEWHLVEEAILGVISAIDKPKSPSGEAKSAFYNSLYGRTPEQRRRFRSQILKVRLEDLQRVAENYLKPEKASIAVLTNTTQLEQLTGLELDTYKV</sequence>
<dbReference type="GO" id="GO:0006508">
    <property type="term" value="P:proteolysis"/>
    <property type="evidence" value="ECO:0007669"/>
    <property type="project" value="InterPro"/>
</dbReference>
<dbReference type="RefSeq" id="WP_013220065.1">
    <property type="nucleotide sequence ID" value="NC_014315.1"/>
</dbReference>
<dbReference type="eggNOG" id="COG1026">
    <property type="taxonomic scope" value="Bacteria"/>
</dbReference>
<dbReference type="InterPro" id="IPR011249">
    <property type="entry name" value="Metalloenz_LuxS/M16"/>
</dbReference>
<dbReference type="OrthoDB" id="9762027at2"/>
<dbReference type="InterPro" id="IPR013578">
    <property type="entry name" value="Peptidase_M16C_assoc"/>
</dbReference>
<evidence type="ECO:0000259" key="1">
    <source>
        <dbReference type="SMART" id="SM01264"/>
    </source>
</evidence>
<dbReference type="HOGENOM" id="CLU_009165_1_0_6"/>
<dbReference type="GO" id="GO:0046872">
    <property type="term" value="F:metal ion binding"/>
    <property type="evidence" value="ECO:0007669"/>
    <property type="project" value="InterPro"/>
</dbReference>
<dbReference type="STRING" id="105559.Nwat_1021"/>
<dbReference type="FunFam" id="3.30.830.10:FF:000011">
    <property type="entry name" value="Presequence protease, mitochondrial"/>
    <property type="match status" value="1"/>
</dbReference>
<dbReference type="Pfam" id="PF08367">
    <property type="entry name" value="M16C_assoc"/>
    <property type="match status" value="1"/>
</dbReference>
<dbReference type="KEGG" id="nwa:Nwat_1021"/>
<dbReference type="Pfam" id="PF22516">
    <property type="entry name" value="PreP_C"/>
    <property type="match status" value="1"/>
</dbReference>
<dbReference type="Gene3D" id="3.30.830.10">
    <property type="entry name" value="Metalloenzyme, LuxS/M16 peptidase-like"/>
    <property type="match status" value="4"/>
</dbReference>
<dbReference type="SUPFAM" id="SSF63411">
    <property type="entry name" value="LuxS/MPP-like metallohydrolase"/>
    <property type="match status" value="4"/>
</dbReference>
<dbReference type="PANTHER" id="PTHR43016">
    <property type="entry name" value="PRESEQUENCE PROTEASE"/>
    <property type="match status" value="1"/>
</dbReference>
<dbReference type="Proteomes" id="UP000000393">
    <property type="component" value="Chromosome"/>
</dbReference>
<proteinExistence type="predicted"/>
<dbReference type="Pfam" id="PF00675">
    <property type="entry name" value="Peptidase_M16"/>
    <property type="match status" value="1"/>
</dbReference>
<dbReference type="PANTHER" id="PTHR43016:SF13">
    <property type="entry name" value="PRESEQUENCE PROTEASE, MITOCHONDRIAL"/>
    <property type="match status" value="1"/>
</dbReference>